<dbReference type="PROSITE" id="PS50198">
    <property type="entry name" value="PPIC_PPIASE_2"/>
    <property type="match status" value="1"/>
</dbReference>
<evidence type="ECO:0000259" key="3">
    <source>
        <dbReference type="PROSITE" id="PS50198"/>
    </source>
</evidence>
<dbReference type="SUPFAM" id="SSF54534">
    <property type="entry name" value="FKBP-like"/>
    <property type="match status" value="1"/>
</dbReference>
<keyword evidence="5" id="KW-1185">Reference proteome</keyword>
<dbReference type="PANTHER" id="PTHR47245">
    <property type="entry name" value="PEPTIDYLPROLYL ISOMERASE"/>
    <property type="match status" value="1"/>
</dbReference>
<dbReference type="Gene3D" id="1.10.4030.10">
    <property type="entry name" value="Porin chaperone SurA, peptide-binding domain"/>
    <property type="match status" value="1"/>
</dbReference>
<feature type="chain" id="PRO_5045941745" evidence="2">
    <location>
        <begin position="29"/>
        <end position="357"/>
    </location>
</feature>
<keyword evidence="1 4" id="KW-0413">Isomerase</keyword>
<dbReference type="GO" id="GO:0003755">
    <property type="term" value="F:peptidyl-prolyl cis-trans isomerase activity"/>
    <property type="evidence" value="ECO:0007669"/>
    <property type="project" value="UniProtKB-EC"/>
</dbReference>
<dbReference type="InterPro" id="IPR000297">
    <property type="entry name" value="PPIase_PpiC"/>
</dbReference>
<keyword evidence="1" id="KW-0697">Rotamase</keyword>
<evidence type="ECO:0000313" key="5">
    <source>
        <dbReference type="Proteomes" id="UP001157733"/>
    </source>
</evidence>
<dbReference type="Pfam" id="PF00639">
    <property type="entry name" value="Rotamase"/>
    <property type="match status" value="1"/>
</dbReference>
<feature type="domain" description="PpiC" evidence="3">
    <location>
        <begin position="187"/>
        <end position="302"/>
    </location>
</feature>
<dbReference type="PANTHER" id="PTHR47245:SF2">
    <property type="entry name" value="PEPTIDYL-PROLYL CIS-TRANS ISOMERASE HP_0175-RELATED"/>
    <property type="match status" value="1"/>
</dbReference>
<dbReference type="SUPFAM" id="SSF109998">
    <property type="entry name" value="Triger factor/SurA peptide-binding domain-like"/>
    <property type="match status" value="1"/>
</dbReference>
<evidence type="ECO:0000256" key="2">
    <source>
        <dbReference type="SAM" id="SignalP"/>
    </source>
</evidence>
<dbReference type="Proteomes" id="UP001157733">
    <property type="component" value="Chromosome"/>
</dbReference>
<dbReference type="InterPro" id="IPR050245">
    <property type="entry name" value="PrsA_foldase"/>
</dbReference>
<sequence>MSMWVSYFRKWAALAVLGLALAAVPVAAEPEYFQEDVTGDMDLPKVVARVNGVDLESKYIKFEMNRLLQNRKEPLPLVKRKRMAVDILDREINRELIYKEGGKAGYSVTPEAVQEQFDKLRENYESYGAFQQALKQRGLTEAEIKKSIEVDLTANDLLRDQVKGKIHVTDEQVEHFYKEKKSVFQRPEAFRAQHIFVPHIPVDVIEKASMDQLKEVMAEYSREAKKKIDAVYEKVKAGEDFGDLARQHSEDAASAEKGGDLDFMYKGVLDPEIDEAVSKLQVGEVSGVVKSKYGYHILKLNDTKPSEEVPLDEIRGSIQNYLFTTGAEKMIERYIDSLRKKAEIEVFYQPVLHEPVR</sequence>
<accession>A0ABN8VVA7</accession>
<organism evidence="4 5">
    <name type="scientific">Nitrospina watsonii</name>
    <dbReference type="NCBI Taxonomy" id="1323948"/>
    <lineage>
        <taxon>Bacteria</taxon>
        <taxon>Pseudomonadati</taxon>
        <taxon>Nitrospinota/Tectimicrobiota group</taxon>
        <taxon>Nitrospinota</taxon>
        <taxon>Nitrospinia</taxon>
        <taxon>Nitrospinales</taxon>
        <taxon>Nitrospinaceae</taxon>
        <taxon>Nitrospina</taxon>
    </lineage>
</organism>
<dbReference type="EMBL" id="OX336137">
    <property type="protein sequence ID" value="CAI2717747.1"/>
    <property type="molecule type" value="Genomic_DNA"/>
</dbReference>
<reference evidence="4 5" key="1">
    <citation type="submission" date="2022-09" db="EMBL/GenBank/DDBJ databases">
        <authorList>
            <person name="Kop L."/>
        </authorList>
    </citation>
    <scope>NUCLEOTIDE SEQUENCE [LARGE SCALE GENOMIC DNA]</scope>
    <source>
        <strain evidence="4 5">347</strain>
    </source>
</reference>
<evidence type="ECO:0000313" key="4">
    <source>
        <dbReference type="EMBL" id="CAI2717747.1"/>
    </source>
</evidence>
<name>A0ABN8VVA7_9BACT</name>
<protein>
    <submittedName>
        <fullName evidence="4">Foldase protein prsA</fullName>
        <ecNumber evidence="4">5.2.1.8</ecNumber>
    </submittedName>
</protein>
<proteinExistence type="predicted"/>
<dbReference type="Gene3D" id="3.10.50.40">
    <property type="match status" value="1"/>
</dbReference>
<evidence type="ECO:0000256" key="1">
    <source>
        <dbReference type="PROSITE-ProRule" id="PRU00278"/>
    </source>
</evidence>
<dbReference type="Pfam" id="PF13624">
    <property type="entry name" value="SurA_N_3"/>
    <property type="match status" value="1"/>
</dbReference>
<dbReference type="EC" id="5.2.1.8" evidence="4"/>
<dbReference type="InterPro" id="IPR046357">
    <property type="entry name" value="PPIase_dom_sf"/>
</dbReference>
<gene>
    <name evidence="4" type="ORF">NSPWAT_0888</name>
</gene>
<feature type="signal peptide" evidence="2">
    <location>
        <begin position="1"/>
        <end position="28"/>
    </location>
</feature>
<keyword evidence="2" id="KW-0732">Signal</keyword>
<dbReference type="InterPro" id="IPR027304">
    <property type="entry name" value="Trigger_fact/SurA_dom_sf"/>
</dbReference>